<reference evidence="3" key="1">
    <citation type="journal article" date="2019" name="Int. J. Syst. Evol. Microbiol.">
        <title>The Global Catalogue of Microorganisms (GCM) 10K type strain sequencing project: providing services to taxonomists for standard genome sequencing and annotation.</title>
        <authorList>
            <consortium name="The Broad Institute Genomics Platform"/>
            <consortium name="The Broad Institute Genome Sequencing Center for Infectious Disease"/>
            <person name="Wu L."/>
            <person name="Ma J."/>
        </authorList>
    </citation>
    <scope>NUCLEOTIDE SEQUENCE [LARGE SCALE GENOMIC DNA]</scope>
    <source>
        <strain evidence="3">JCM 18274</strain>
    </source>
</reference>
<dbReference type="EMBL" id="BAABJH010000005">
    <property type="protein sequence ID" value="GAA4896814.1"/>
    <property type="molecule type" value="Genomic_DNA"/>
</dbReference>
<keyword evidence="1" id="KW-0732">Signal</keyword>
<comment type="caution">
    <text evidence="2">The sequence shown here is derived from an EMBL/GenBank/DDBJ whole genome shotgun (WGS) entry which is preliminary data.</text>
</comment>
<dbReference type="Proteomes" id="UP001500433">
    <property type="component" value="Unassembled WGS sequence"/>
</dbReference>
<evidence type="ECO:0000313" key="3">
    <source>
        <dbReference type="Proteomes" id="UP001500433"/>
    </source>
</evidence>
<evidence type="ECO:0008006" key="4">
    <source>
        <dbReference type="Google" id="ProtNLM"/>
    </source>
</evidence>
<name>A0ABP9FCC1_9FLAO</name>
<proteinExistence type="predicted"/>
<sequence>MKTIKTLFILTLFSMAIYSCSSDSDNNNTAGNDDLANMQNETENAAIEVDNLNTGIDIEGATKNDGAPPAPNSNIDLQVDSNNAEAYQNSGFNLKFSTTETTIAGAYLQFQDVNNNSASNYFDIPSSSFLTGKSSNTKGKTASKRLAFSRGNNNMMEEEFEIDIDFEDSFPAGQFCGTLCIYDSANNISQAVTVCVEVEAWGGNSSIVGTWVEVSSTDIDNGTQIFCSNGQTKNVPYVEYLKQEFTFTIESDGDFRLIDDEEYKTIDYSTSTDNCEAVYFSEIEKYNAEETGKWAYNEVDNTLTLVSFKYVDFLEPQYSEDYPNGDLILEAGEVEIINGNLVVTETYVDGNETYTDTYTFKRI</sequence>
<keyword evidence="3" id="KW-1185">Reference proteome</keyword>
<organism evidence="2 3">
    <name type="scientific">Flaviramulus aquimarinus</name>
    <dbReference type="NCBI Taxonomy" id="1170456"/>
    <lineage>
        <taxon>Bacteria</taxon>
        <taxon>Pseudomonadati</taxon>
        <taxon>Bacteroidota</taxon>
        <taxon>Flavobacteriia</taxon>
        <taxon>Flavobacteriales</taxon>
        <taxon>Flavobacteriaceae</taxon>
        <taxon>Flaviramulus</taxon>
    </lineage>
</organism>
<feature type="chain" id="PRO_5045513165" description="Lipocalin-like domain-containing protein" evidence="1">
    <location>
        <begin position="22"/>
        <end position="363"/>
    </location>
</feature>
<evidence type="ECO:0000313" key="2">
    <source>
        <dbReference type="EMBL" id="GAA4896814.1"/>
    </source>
</evidence>
<evidence type="ECO:0000256" key="1">
    <source>
        <dbReference type="SAM" id="SignalP"/>
    </source>
</evidence>
<dbReference type="RefSeq" id="WP_345274199.1">
    <property type="nucleotide sequence ID" value="NZ_BAABJH010000005.1"/>
</dbReference>
<dbReference type="PROSITE" id="PS51257">
    <property type="entry name" value="PROKAR_LIPOPROTEIN"/>
    <property type="match status" value="1"/>
</dbReference>
<accession>A0ABP9FCC1</accession>
<feature type="signal peptide" evidence="1">
    <location>
        <begin position="1"/>
        <end position="21"/>
    </location>
</feature>
<protein>
    <recommendedName>
        <fullName evidence="4">Lipocalin-like domain-containing protein</fullName>
    </recommendedName>
</protein>
<gene>
    <name evidence="2" type="ORF">GCM10023311_21950</name>
</gene>